<dbReference type="AlphaFoldDB" id="A0A7W7C9D5"/>
<organism evidence="3 4">
    <name type="scientific">Crossiella cryophila</name>
    <dbReference type="NCBI Taxonomy" id="43355"/>
    <lineage>
        <taxon>Bacteria</taxon>
        <taxon>Bacillati</taxon>
        <taxon>Actinomycetota</taxon>
        <taxon>Actinomycetes</taxon>
        <taxon>Pseudonocardiales</taxon>
        <taxon>Pseudonocardiaceae</taxon>
        <taxon>Crossiella</taxon>
    </lineage>
</organism>
<dbReference type="Proteomes" id="UP000533598">
    <property type="component" value="Unassembled WGS sequence"/>
</dbReference>
<reference evidence="3 4" key="1">
    <citation type="submission" date="2020-08" db="EMBL/GenBank/DDBJ databases">
        <title>Sequencing the genomes of 1000 actinobacteria strains.</title>
        <authorList>
            <person name="Klenk H.-P."/>
        </authorList>
    </citation>
    <scope>NUCLEOTIDE SEQUENCE [LARGE SCALE GENOMIC DNA]</scope>
    <source>
        <strain evidence="3 4">DSM 44230</strain>
    </source>
</reference>
<comment type="caution">
    <text evidence="3">The sequence shown here is derived from an EMBL/GenBank/DDBJ whole genome shotgun (WGS) entry which is preliminary data.</text>
</comment>
<gene>
    <name evidence="3" type="ORF">HNR67_003038</name>
</gene>
<feature type="compositionally biased region" description="Pro residues" evidence="1">
    <location>
        <begin position="32"/>
        <end position="50"/>
    </location>
</feature>
<proteinExistence type="predicted"/>
<sequence length="155" mass="15863">MRRLATVVGAGAALVLALSACAEPTAGFGGQPTPPPSSAQPTPEPGPEMEPPAGGKPLAKNKADLSALPADFPKRVWTEGDGTVVGTFGKEGGCSKVRADLTEQTDTGVKITLVETTPANSEACTMDLRFPPVTVKLAKPLGERGVVVTAKQETK</sequence>
<evidence type="ECO:0000313" key="3">
    <source>
        <dbReference type="EMBL" id="MBB4676920.1"/>
    </source>
</evidence>
<feature type="signal peptide" evidence="2">
    <location>
        <begin position="1"/>
        <end position="22"/>
    </location>
</feature>
<protein>
    <submittedName>
        <fullName evidence="3">Uncharacterized protein</fullName>
    </submittedName>
</protein>
<dbReference type="EMBL" id="JACHMH010000001">
    <property type="protein sequence ID" value="MBB4676920.1"/>
    <property type="molecule type" value="Genomic_DNA"/>
</dbReference>
<evidence type="ECO:0000256" key="2">
    <source>
        <dbReference type="SAM" id="SignalP"/>
    </source>
</evidence>
<name>A0A7W7C9D5_9PSEU</name>
<dbReference type="PROSITE" id="PS51257">
    <property type="entry name" value="PROKAR_LIPOPROTEIN"/>
    <property type="match status" value="1"/>
</dbReference>
<feature type="chain" id="PRO_5031485591" evidence="2">
    <location>
        <begin position="23"/>
        <end position="155"/>
    </location>
</feature>
<evidence type="ECO:0000313" key="4">
    <source>
        <dbReference type="Proteomes" id="UP000533598"/>
    </source>
</evidence>
<accession>A0A7W7C9D5</accession>
<keyword evidence="2" id="KW-0732">Signal</keyword>
<evidence type="ECO:0000256" key="1">
    <source>
        <dbReference type="SAM" id="MobiDB-lite"/>
    </source>
</evidence>
<dbReference type="RefSeq" id="WP_185002727.1">
    <property type="nucleotide sequence ID" value="NZ_BAAAUI010000012.1"/>
</dbReference>
<feature type="region of interest" description="Disordered" evidence="1">
    <location>
        <begin position="24"/>
        <end position="65"/>
    </location>
</feature>
<keyword evidence="4" id="KW-1185">Reference proteome</keyword>